<gene>
    <name evidence="2" type="ORF">CYMTET_51850</name>
</gene>
<reference evidence="2 3" key="1">
    <citation type="journal article" date="2015" name="Genome Biol. Evol.">
        <title>Comparative Genomics of a Bacterivorous Green Alga Reveals Evolutionary Causalities and Consequences of Phago-Mixotrophic Mode of Nutrition.</title>
        <authorList>
            <person name="Burns J.A."/>
            <person name="Paasch A."/>
            <person name="Narechania A."/>
            <person name="Kim E."/>
        </authorList>
    </citation>
    <scope>NUCLEOTIDE SEQUENCE [LARGE SCALE GENOMIC DNA]</scope>
    <source>
        <strain evidence="2 3">PLY_AMNH</strain>
    </source>
</reference>
<accession>A0AAE0BLL7</accession>
<protein>
    <submittedName>
        <fullName evidence="2">Uncharacterized protein</fullName>
    </submittedName>
</protein>
<dbReference type="Proteomes" id="UP001190700">
    <property type="component" value="Unassembled WGS sequence"/>
</dbReference>
<feature type="compositionally biased region" description="Low complexity" evidence="1">
    <location>
        <begin position="124"/>
        <end position="133"/>
    </location>
</feature>
<feature type="compositionally biased region" description="Basic and acidic residues" evidence="1">
    <location>
        <begin position="176"/>
        <end position="192"/>
    </location>
</feature>
<evidence type="ECO:0000256" key="1">
    <source>
        <dbReference type="SAM" id="MobiDB-lite"/>
    </source>
</evidence>
<dbReference type="AlphaFoldDB" id="A0AAE0BLL7"/>
<comment type="caution">
    <text evidence="2">The sequence shown here is derived from an EMBL/GenBank/DDBJ whole genome shotgun (WGS) entry which is preliminary data.</text>
</comment>
<keyword evidence="3" id="KW-1185">Reference proteome</keyword>
<name>A0AAE0BLL7_9CHLO</name>
<organism evidence="2 3">
    <name type="scientific">Cymbomonas tetramitiformis</name>
    <dbReference type="NCBI Taxonomy" id="36881"/>
    <lineage>
        <taxon>Eukaryota</taxon>
        <taxon>Viridiplantae</taxon>
        <taxon>Chlorophyta</taxon>
        <taxon>Pyramimonadophyceae</taxon>
        <taxon>Pyramimonadales</taxon>
        <taxon>Pyramimonadaceae</taxon>
        <taxon>Cymbomonas</taxon>
    </lineage>
</organism>
<proteinExistence type="predicted"/>
<sequence>MRRCTSSRVSNANWHLTEKELLLAAAVHTHLGPLSALHWPNLQGVALVLEVQQAQAKAGTPLRVLSALAGGASVGCSDNASVGATSSVLGGGTHPNVASTEEIAGQLQGAFRQLHGALASPELRGAADGTDTAGRGGDTAGDTAGTGERAAKTDGTAVTSGDKLGEPETTDGRAGAPDDKLADPAGRSEHTDTTGCAE</sequence>
<evidence type="ECO:0000313" key="3">
    <source>
        <dbReference type="Proteomes" id="UP001190700"/>
    </source>
</evidence>
<feature type="region of interest" description="Disordered" evidence="1">
    <location>
        <begin position="124"/>
        <end position="198"/>
    </location>
</feature>
<evidence type="ECO:0000313" key="2">
    <source>
        <dbReference type="EMBL" id="KAK3238100.1"/>
    </source>
</evidence>
<dbReference type="EMBL" id="LGRX02034331">
    <property type="protein sequence ID" value="KAK3238100.1"/>
    <property type="molecule type" value="Genomic_DNA"/>
</dbReference>